<dbReference type="Pfam" id="PF09314">
    <property type="entry name" value="DUF1972"/>
    <property type="match status" value="1"/>
</dbReference>
<evidence type="ECO:0000313" key="3">
    <source>
        <dbReference type="EMBL" id="QQD19439.1"/>
    </source>
</evidence>
<evidence type="ECO:0000313" key="4">
    <source>
        <dbReference type="Proteomes" id="UP000596063"/>
    </source>
</evidence>
<accession>A0A7T4R324</accession>
<keyword evidence="4" id="KW-1185">Reference proteome</keyword>
<dbReference type="KEGG" id="snan:I6N98_06205"/>
<evidence type="ECO:0000259" key="2">
    <source>
        <dbReference type="Pfam" id="PF09314"/>
    </source>
</evidence>
<protein>
    <submittedName>
        <fullName evidence="3">DUF1972 domain-containing protein</fullName>
    </submittedName>
</protein>
<dbReference type="AlphaFoldDB" id="A0A7T4R324"/>
<dbReference type="InterPro" id="IPR001296">
    <property type="entry name" value="Glyco_trans_1"/>
</dbReference>
<reference evidence="3 4" key="1">
    <citation type="submission" date="2020-12" db="EMBL/GenBank/DDBJ databases">
        <authorList>
            <person name="Shan Y."/>
        </authorList>
    </citation>
    <scope>NUCLEOTIDE SEQUENCE [LARGE SCALE GENOMIC DNA]</scope>
    <source>
        <strain evidence="4">csc3.9</strain>
    </source>
</reference>
<organism evidence="3 4">
    <name type="scientific">Spongiibacter nanhainus</name>
    <dbReference type="NCBI Taxonomy" id="2794344"/>
    <lineage>
        <taxon>Bacteria</taxon>
        <taxon>Pseudomonadati</taxon>
        <taxon>Pseudomonadota</taxon>
        <taxon>Gammaproteobacteria</taxon>
        <taxon>Cellvibrionales</taxon>
        <taxon>Spongiibacteraceae</taxon>
        <taxon>Spongiibacter</taxon>
    </lineage>
</organism>
<dbReference type="RefSeq" id="WP_198570923.1">
    <property type="nucleotide sequence ID" value="NZ_CP066167.1"/>
</dbReference>
<proteinExistence type="predicted"/>
<feature type="domain" description="DUF1972" evidence="2">
    <location>
        <begin position="3"/>
        <end position="172"/>
    </location>
</feature>
<dbReference type="GO" id="GO:0016757">
    <property type="term" value="F:glycosyltransferase activity"/>
    <property type="evidence" value="ECO:0007669"/>
    <property type="project" value="InterPro"/>
</dbReference>
<dbReference type="InterPro" id="IPR015393">
    <property type="entry name" value="DUF1972"/>
</dbReference>
<evidence type="ECO:0000259" key="1">
    <source>
        <dbReference type="Pfam" id="PF00534"/>
    </source>
</evidence>
<dbReference type="Gene3D" id="3.40.50.2000">
    <property type="entry name" value="Glycogen Phosphorylase B"/>
    <property type="match status" value="2"/>
</dbReference>
<gene>
    <name evidence="3" type="ORF">I6N98_06205</name>
</gene>
<dbReference type="EMBL" id="CP066167">
    <property type="protein sequence ID" value="QQD19439.1"/>
    <property type="molecule type" value="Genomic_DNA"/>
</dbReference>
<name>A0A7T4R324_9GAMM</name>
<feature type="domain" description="Glycosyl transferase family 1" evidence="1">
    <location>
        <begin position="190"/>
        <end position="339"/>
    </location>
</feature>
<dbReference type="Proteomes" id="UP000596063">
    <property type="component" value="Chromosome"/>
</dbReference>
<dbReference type="Pfam" id="PF00534">
    <property type="entry name" value="Glycos_transf_1"/>
    <property type="match status" value="1"/>
</dbReference>
<sequence length="368" mass="41511">MELIILGSRGVPAKHGGFETFAEYLCRYLVEKDWDIVVYCQEEGSGPVYESEWEGVKRIHIPVKNKGPLGTIIFDLRSVVHSLRHNGIFLTLGYNTAIFNVLHRLFGKQNVINMDGIEWRRQKWGAVAKAWFWLNERLGCWFGNHLVADHPCIEDHLATRVSRKKITMIPYGGLHVDTADVSHLSQFGLEAQKYAIVIARAEPENSILEIVAGFSSRQRDYKLFVLGNYSTENAYHRAVKQAASNEVIYPGAIYNVNVVSALRYHAFCYVHGHQVGGTNPSLVESIGAGNAIIAHDNPFNRWVAKEGAMYFTGKEGAAKAFDELLADGELVKGLQESTRRNYQANFRWDDILAQYETLLIHHYPSGSQ</sequence>
<dbReference type="SUPFAM" id="SSF53756">
    <property type="entry name" value="UDP-Glycosyltransferase/glycogen phosphorylase"/>
    <property type="match status" value="1"/>
</dbReference>